<reference evidence="2 3" key="1">
    <citation type="submission" date="2020-03" db="EMBL/GenBank/DDBJ databases">
        <title>Propioniciclava sp. nov., isolated from Hydrophilus acuminatus.</title>
        <authorList>
            <person name="Hyun D.-W."/>
            <person name="Bae J.-W."/>
        </authorList>
    </citation>
    <scope>NUCLEOTIDE SEQUENCE [LARGE SCALE GENOMIC DNA]</scope>
    <source>
        <strain evidence="2 3">HDW11</strain>
    </source>
</reference>
<dbReference type="SUPFAM" id="SSF53474">
    <property type="entry name" value="alpha/beta-Hydrolases"/>
    <property type="match status" value="1"/>
</dbReference>
<gene>
    <name evidence="2" type="ORF">G7070_11490</name>
</gene>
<dbReference type="GO" id="GO:0016787">
    <property type="term" value="F:hydrolase activity"/>
    <property type="evidence" value="ECO:0007669"/>
    <property type="project" value="UniProtKB-KW"/>
</dbReference>
<feature type="domain" description="Alpha/beta hydrolase fold-5" evidence="1">
    <location>
        <begin position="83"/>
        <end position="236"/>
    </location>
</feature>
<dbReference type="KEGG" id="prv:G7070_11490"/>
<accession>A0A6G7Y822</accession>
<protein>
    <submittedName>
        <fullName evidence="2">Alpha/beta fold hydrolase</fullName>
    </submittedName>
</protein>
<organism evidence="2 3">
    <name type="scientific">Propioniciclava coleopterorum</name>
    <dbReference type="NCBI Taxonomy" id="2714937"/>
    <lineage>
        <taxon>Bacteria</taxon>
        <taxon>Bacillati</taxon>
        <taxon>Actinomycetota</taxon>
        <taxon>Actinomycetes</taxon>
        <taxon>Propionibacteriales</taxon>
        <taxon>Propionibacteriaceae</taxon>
        <taxon>Propioniciclava</taxon>
    </lineage>
</organism>
<dbReference type="AlphaFoldDB" id="A0A6G7Y822"/>
<evidence type="ECO:0000313" key="3">
    <source>
        <dbReference type="Proteomes" id="UP000501058"/>
    </source>
</evidence>
<proteinExistence type="predicted"/>
<dbReference type="Pfam" id="PF12695">
    <property type="entry name" value="Abhydrolase_5"/>
    <property type="match status" value="1"/>
</dbReference>
<name>A0A6G7Y822_9ACTN</name>
<keyword evidence="2" id="KW-0378">Hydrolase</keyword>
<dbReference type="InterPro" id="IPR029059">
    <property type="entry name" value="AB_hydrolase_5"/>
</dbReference>
<sequence>MTRATRGCRDNGGVKKRTGLLLAVILGLLGYGVGLAQPYVLRTPLVVGQDAAVPDAPARVRLAEAGGRVLVVDPAQGDARVAFVLYPGGLVRPQAYEWIGHALAAHGVRTLIPEMPLDLAVLGTDRAERLASELAGGLPVVVGGHSLGGAMAASYAAAHPDAVAGLVLLAAYPPDNADLVDAPFPAVSLLAGNDGVADPDRVRAGVGSLPAGTRLVTVPGAVHSFFGRYGPQAGDGVPDVDRATAEAQITAELVRFFAQVR</sequence>
<keyword evidence="3" id="KW-1185">Reference proteome</keyword>
<dbReference type="EMBL" id="CP049865">
    <property type="protein sequence ID" value="QIK72781.1"/>
    <property type="molecule type" value="Genomic_DNA"/>
</dbReference>
<evidence type="ECO:0000259" key="1">
    <source>
        <dbReference type="Pfam" id="PF12695"/>
    </source>
</evidence>
<dbReference type="InterPro" id="IPR029058">
    <property type="entry name" value="AB_hydrolase_fold"/>
</dbReference>
<dbReference type="Proteomes" id="UP000501058">
    <property type="component" value="Chromosome"/>
</dbReference>
<dbReference type="Gene3D" id="3.40.50.1820">
    <property type="entry name" value="alpha/beta hydrolase"/>
    <property type="match status" value="1"/>
</dbReference>
<evidence type="ECO:0000313" key="2">
    <source>
        <dbReference type="EMBL" id="QIK72781.1"/>
    </source>
</evidence>